<dbReference type="Proteomes" id="UP001491310">
    <property type="component" value="Unassembled WGS sequence"/>
</dbReference>
<evidence type="ECO:0000256" key="1">
    <source>
        <dbReference type="SAM" id="MobiDB-lite"/>
    </source>
</evidence>
<protein>
    <submittedName>
        <fullName evidence="2">Uncharacterized protein</fullName>
    </submittedName>
</protein>
<dbReference type="EMBL" id="JALJOT010000018">
    <property type="protein sequence ID" value="KAK9901233.1"/>
    <property type="molecule type" value="Genomic_DNA"/>
</dbReference>
<accession>A0ABR2YAT5</accession>
<name>A0ABR2YAT5_9CHLO</name>
<organism evidence="2 3">
    <name type="scientific">Coccomyxa subellipsoidea</name>
    <dbReference type="NCBI Taxonomy" id="248742"/>
    <lineage>
        <taxon>Eukaryota</taxon>
        <taxon>Viridiplantae</taxon>
        <taxon>Chlorophyta</taxon>
        <taxon>core chlorophytes</taxon>
        <taxon>Trebouxiophyceae</taxon>
        <taxon>Trebouxiophyceae incertae sedis</taxon>
        <taxon>Coccomyxaceae</taxon>
        <taxon>Coccomyxa</taxon>
    </lineage>
</organism>
<keyword evidence="3" id="KW-1185">Reference proteome</keyword>
<evidence type="ECO:0000313" key="2">
    <source>
        <dbReference type="EMBL" id="KAK9901233.1"/>
    </source>
</evidence>
<sequence length="111" mass="12697">MWRRRVRALRTQRRAEALGVSPDKLPQDDVELGLFSFWDTDKLPLGRASSGKRGTGETKRHSDLVSEASSKKLRDIRKGTAAQQEAERLYRTGQHPSSAELLHHLRRMDSF</sequence>
<evidence type="ECO:0000313" key="3">
    <source>
        <dbReference type="Proteomes" id="UP001491310"/>
    </source>
</evidence>
<feature type="compositionally biased region" description="Basic and acidic residues" evidence="1">
    <location>
        <begin position="101"/>
        <end position="111"/>
    </location>
</feature>
<feature type="compositionally biased region" description="Basic and acidic residues" evidence="1">
    <location>
        <begin position="54"/>
        <end position="78"/>
    </location>
</feature>
<gene>
    <name evidence="2" type="ORF">WJX75_001680</name>
</gene>
<proteinExistence type="predicted"/>
<feature type="region of interest" description="Disordered" evidence="1">
    <location>
        <begin position="45"/>
        <end position="111"/>
    </location>
</feature>
<reference evidence="2 3" key="1">
    <citation type="journal article" date="2024" name="Nat. Commun.">
        <title>Phylogenomics reveals the evolutionary origins of lichenization in chlorophyte algae.</title>
        <authorList>
            <person name="Puginier C."/>
            <person name="Libourel C."/>
            <person name="Otte J."/>
            <person name="Skaloud P."/>
            <person name="Haon M."/>
            <person name="Grisel S."/>
            <person name="Petersen M."/>
            <person name="Berrin J.G."/>
            <person name="Delaux P.M."/>
            <person name="Dal Grande F."/>
            <person name="Keller J."/>
        </authorList>
    </citation>
    <scope>NUCLEOTIDE SEQUENCE [LARGE SCALE GENOMIC DNA]</scope>
    <source>
        <strain evidence="2 3">SAG 216-7</strain>
    </source>
</reference>
<comment type="caution">
    <text evidence="2">The sequence shown here is derived from an EMBL/GenBank/DDBJ whole genome shotgun (WGS) entry which is preliminary data.</text>
</comment>